<keyword evidence="4" id="KW-0496">Mitochondrion</keyword>
<dbReference type="PANTHER" id="PTHR46203">
    <property type="entry name" value="PROBABLE PEPTIDE CHAIN RELEASE FACTOR C12ORF65"/>
    <property type="match status" value="1"/>
</dbReference>
<evidence type="ECO:0000256" key="3">
    <source>
        <dbReference type="ARBA" id="ARBA00022946"/>
    </source>
</evidence>
<dbReference type="Pfam" id="PF00472">
    <property type="entry name" value="RF-1"/>
    <property type="match status" value="1"/>
</dbReference>
<dbReference type="GO" id="GO:0003747">
    <property type="term" value="F:translation release factor activity"/>
    <property type="evidence" value="ECO:0007669"/>
    <property type="project" value="InterPro"/>
</dbReference>
<evidence type="ECO:0000313" key="6">
    <source>
        <dbReference type="EMBL" id="CRK95592.1"/>
    </source>
</evidence>
<dbReference type="OrthoDB" id="277888at2759"/>
<dbReference type="AlphaFoldDB" id="A0A1J1I5P0"/>
<dbReference type="EMBL" id="CVRI01000042">
    <property type="protein sequence ID" value="CRK95592.1"/>
    <property type="molecule type" value="Genomic_DNA"/>
</dbReference>
<dbReference type="PANTHER" id="PTHR46203:SF1">
    <property type="entry name" value="MITOCHONDRIAL TRANSLATION RELEASE FACTOR IN RESCUE"/>
    <property type="match status" value="1"/>
</dbReference>
<evidence type="ECO:0000259" key="5">
    <source>
        <dbReference type="Pfam" id="PF00472"/>
    </source>
</evidence>
<name>A0A1J1I5P0_9DIPT</name>
<evidence type="ECO:0000256" key="1">
    <source>
        <dbReference type="ARBA" id="ARBA00004173"/>
    </source>
</evidence>
<feature type="domain" description="Prokaryotic-type class I peptide chain release factors" evidence="5">
    <location>
        <begin position="31"/>
        <end position="139"/>
    </location>
</feature>
<sequence>MIQVYRFPHLIRFFSRSINKQLDHSKVPKLIEEDLEENFVLGSGPGGQSVQKTANCVVLKHKPTNIVVKCHETRSLDQNRREARKLLIAKLDEHFNKDDSINKQRERLERIKYLKAQSKSEKLRKIKMEFKKQQEENKNQKE</sequence>
<organism evidence="6 7">
    <name type="scientific">Clunio marinus</name>
    <dbReference type="NCBI Taxonomy" id="568069"/>
    <lineage>
        <taxon>Eukaryota</taxon>
        <taxon>Metazoa</taxon>
        <taxon>Ecdysozoa</taxon>
        <taxon>Arthropoda</taxon>
        <taxon>Hexapoda</taxon>
        <taxon>Insecta</taxon>
        <taxon>Pterygota</taxon>
        <taxon>Neoptera</taxon>
        <taxon>Endopterygota</taxon>
        <taxon>Diptera</taxon>
        <taxon>Nematocera</taxon>
        <taxon>Chironomoidea</taxon>
        <taxon>Chironomidae</taxon>
        <taxon>Clunio</taxon>
    </lineage>
</organism>
<evidence type="ECO:0000256" key="2">
    <source>
        <dbReference type="ARBA" id="ARBA00010835"/>
    </source>
</evidence>
<keyword evidence="7" id="KW-1185">Reference proteome</keyword>
<proteinExistence type="inferred from homology"/>
<evidence type="ECO:0000313" key="7">
    <source>
        <dbReference type="Proteomes" id="UP000183832"/>
    </source>
</evidence>
<dbReference type="InterPro" id="IPR000352">
    <property type="entry name" value="Pep_chain_release_fac_I"/>
</dbReference>
<gene>
    <name evidence="6" type="ORF">CLUMA_CG009051</name>
</gene>
<dbReference type="Gene3D" id="3.30.160.20">
    <property type="match status" value="1"/>
</dbReference>
<comment type="similarity">
    <text evidence="2">Belongs to the prokaryotic/mitochondrial release factor family.</text>
</comment>
<protein>
    <submittedName>
        <fullName evidence="6">CLUMA_CG009051, isoform A</fullName>
    </submittedName>
</protein>
<keyword evidence="3" id="KW-0809">Transit peptide</keyword>
<dbReference type="Proteomes" id="UP000183832">
    <property type="component" value="Unassembled WGS sequence"/>
</dbReference>
<comment type="subcellular location">
    <subcellularLocation>
        <location evidence="1">Mitochondrion</location>
    </subcellularLocation>
</comment>
<evidence type="ECO:0000256" key="4">
    <source>
        <dbReference type="ARBA" id="ARBA00023128"/>
    </source>
</evidence>
<dbReference type="SUPFAM" id="SSF75620">
    <property type="entry name" value="Release factor"/>
    <property type="match status" value="1"/>
</dbReference>
<dbReference type="InterPro" id="IPR052405">
    <property type="entry name" value="Mito_Transl_Release_Factor"/>
</dbReference>
<accession>A0A1J1I5P0</accession>
<dbReference type="InterPro" id="IPR045853">
    <property type="entry name" value="Pep_chain_release_fac_I_sf"/>
</dbReference>
<reference evidence="6 7" key="1">
    <citation type="submission" date="2015-04" db="EMBL/GenBank/DDBJ databases">
        <authorList>
            <person name="Syromyatnikov M.Y."/>
            <person name="Popov V.N."/>
        </authorList>
    </citation>
    <scope>NUCLEOTIDE SEQUENCE [LARGE SCALE GENOMIC DNA]</scope>
</reference>
<dbReference type="GO" id="GO:0005739">
    <property type="term" value="C:mitochondrion"/>
    <property type="evidence" value="ECO:0007669"/>
    <property type="project" value="UniProtKB-SubCell"/>
</dbReference>